<accession>A0A1C9U4Q8</accession>
<protein>
    <recommendedName>
        <fullName evidence="2">TPM domain-containing protein</fullName>
    </recommendedName>
</protein>
<keyword evidence="1" id="KW-0472">Membrane</keyword>
<evidence type="ECO:0000313" key="3">
    <source>
        <dbReference type="EMBL" id="AOR51114.1"/>
    </source>
</evidence>
<feature type="domain" description="TPM" evidence="2">
    <location>
        <begin position="24"/>
        <end position="149"/>
    </location>
</feature>
<dbReference type="Gene3D" id="3.10.310.50">
    <property type="match status" value="1"/>
</dbReference>
<evidence type="ECO:0000259" key="2">
    <source>
        <dbReference type="Pfam" id="PF04536"/>
    </source>
</evidence>
<dbReference type="PANTHER" id="PTHR30373">
    <property type="entry name" value="UPF0603 PROTEIN YGCG"/>
    <property type="match status" value="1"/>
</dbReference>
<organism evidence="3">
    <name type="scientific">uncultured bacterium pAW1</name>
    <dbReference type="NCBI Taxonomy" id="1781155"/>
    <lineage>
        <taxon>Bacteria</taxon>
        <taxon>environmental samples</taxon>
    </lineage>
</organism>
<keyword evidence="1" id="KW-0812">Transmembrane</keyword>
<dbReference type="EMBL" id="KT982360">
    <property type="protein sequence ID" value="AOR51114.1"/>
    <property type="molecule type" value="Genomic_DNA"/>
</dbReference>
<reference evidence="3" key="1">
    <citation type="journal article" date="2016" name="Sci. Rep.">
        <title>Triclosan Resistome from Metagenome Reveals Diverse Enoyl Acyl Carrier Protein Reductases and Selective Enrichment of Triclosan Resistance Genes.</title>
        <authorList>
            <person name="Khan R."/>
            <person name="Kong H.G."/>
            <person name="Jung Y.H."/>
            <person name="Choi J."/>
            <person name="Baek K.Y."/>
            <person name="Hwang E.C."/>
            <person name="Lee S.W."/>
        </authorList>
    </citation>
    <scope>NUCLEOTIDE SEQUENCE</scope>
</reference>
<feature type="transmembrane region" description="Helical" evidence="1">
    <location>
        <begin position="166"/>
        <end position="185"/>
    </location>
</feature>
<dbReference type="Pfam" id="PF04536">
    <property type="entry name" value="TPM_phosphatase"/>
    <property type="match status" value="1"/>
</dbReference>
<dbReference type="PANTHER" id="PTHR30373:SF2">
    <property type="entry name" value="UPF0603 PROTEIN YGCG"/>
    <property type="match status" value="1"/>
</dbReference>
<dbReference type="InterPro" id="IPR007621">
    <property type="entry name" value="TPM_dom"/>
</dbReference>
<keyword evidence="1" id="KW-1133">Transmembrane helix</keyword>
<sequence length="246" mass="25264">MVAAVVLTAAAAGSQNLPSYSGPVTDMAEILSSSEEDALEQRIITYTDQSGHQIGILTMPNLDGRAIEDFSTQVYRAWGIGEKGKDNGVLFVVAVEEHKARVEVGYGLEGELTDLEAGRLVNRNSPMADHFRSNDYSGGINAVLDGIIQAIGGEYAPPKKKSRDKGSPPLASVFFLLALIAMFIARRARRGLFGGWHGGGFGGPFIGGGLGGLGGGRRGGLGGGGRSSFGGFGGGFSGGGGASGGW</sequence>
<proteinExistence type="predicted"/>
<dbReference type="AlphaFoldDB" id="A0A1C9U4Q8"/>
<name>A0A1C9U4Q8_9BACT</name>
<evidence type="ECO:0000256" key="1">
    <source>
        <dbReference type="SAM" id="Phobius"/>
    </source>
</evidence>